<gene>
    <name evidence="1" type="ORF">COU88_04235</name>
</gene>
<dbReference type="Proteomes" id="UP000229554">
    <property type="component" value="Unassembled WGS sequence"/>
</dbReference>
<accession>A0A2M8KRM6</accession>
<proteinExistence type="predicted"/>
<evidence type="ECO:0000313" key="2">
    <source>
        <dbReference type="Proteomes" id="UP000229554"/>
    </source>
</evidence>
<dbReference type="Gene3D" id="3.30.590.20">
    <property type="match status" value="1"/>
</dbReference>
<sequence>MIEIQIEEQQEAVMRHAFREQARAVLARDDDFKKSGKTFLLGVEIELGLIHGDLSQPTEQIRNTVVQGCGSMASTELGAAQVELHTEPLDILAEGPSVLLDEIDRISEIVVRQAHMQGVHGIFHGTNPFIDPGVIVRTDAPKYRKVPNFHDSNRRNRVVRLGEISHVGADIVSLTNSVQTNIEAKDSIDAVDKLNRSFQIGPMVVALSANARFFGGMDTGMQDVRMEAWERTHDTRTQEELQSGALTRIGLPAHYYESLEDYFDEIVQRPFILFDPDHALQIGIGLNWQDARIKVLGDSLVVEFRPISTQASAQENFSVCMFYLGRLLWSQQHAEEILPLNYVRENRDSAMQKGTFGQLWVRSESGFVRMATERALEIELFRAREGLMFGEMWNETTSNAFELLHGQIYQPCPSERINRMYRKNAVDHDLSVLHEVLLKTGGLK</sequence>
<dbReference type="InterPro" id="IPR050141">
    <property type="entry name" value="GCL_type2/YbdK_subfam"/>
</dbReference>
<protein>
    <recommendedName>
        <fullName evidence="3">Glutamate--cysteine ligase</fullName>
    </recommendedName>
</protein>
<dbReference type="PANTHER" id="PTHR36510:SF3">
    <property type="entry name" value="CONSERVED PROTEIN"/>
    <property type="match status" value="1"/>
</dbReference>
<dbReference type="GO" id="GO:0004357">
    <property type="term" value="F:glutamate-cysteine ligase activity"/>
    <property type="evidence" value="ECO:0007669"/>
    <property type="project" value="InterPro"/>
</dbReference>
<evidence type="ECO:0008006" key="3">
    <source>
        <dbReference type="Google" id="ProtNLM"/>
    </source>
</evidence>
<comment type="caution">
    <text evidence="1">The sequence shown here is derived from an EMBL/GenBank/DDBJ whole genome shotgun (WGS) entry which is preliminary data.</text>
</comment>
<dbReference type="EMBL" id="PFED01000171">
    <property type="protein sequence ID" value="PJE62581.1"/>
    <property type="molecule type" value="Genomic_DNA"/>
</dbReference>
<evidence type="ECO:0000313" key="1">
    <source>
        <dbReference type="EMBL" id="PJE62581.1"/>
    </source>
</evidence>
<dbReference type="Pfam" id="PF04107">
    <property type="entry name" value="GCS2"/>
    <property type="match status" value="1"/>
</dbReference>
<dbReference type="SUPFAM" id="SSF55931">
    <property type="entry name" value="Glutamine synthetase/guanido kinase"/>
    <property type="match status" value="1"/>
</dbReference>
<dbReference type="AlphaFoldDB" id="A0A2M8KRM6"/>
<dbReference type="PANTHER" id="PTHR36510">
    <property type="entry name" value="GLUTAMATE--CYSTEINE LIGASE 2-RELATED"/>
    <property type="match status" value="1"/>
</dbReference>
<organism evidence="1 2">
    <name type="scientific">Candidatus Roizmanbacteria bacterium CG10_big_fil_rev_8_21_14_0_10_39_6</name>
    <dbReference type="NCBI Taxonomy" id="1974853"/>
    <lineage>
        <taxon>Bacteria</taxon>
        <taxon>Candidatus Roizmaniibacteriota</taxon>
    </lineage>
</organism>
<dbReference type="InterPro" id="IPR006336">
    <property type="entry name" value="GCS2"/>
</dbReference>
<dbReference type="GO" id="GO:0042398">
    <property type="term" value="P:modified amino acid biosynthetic process"/>
    <property type="evidence" value="ECO:0007669"/>
    <property type="project" value="InterPro"/>
</dbReference>
<dbReference type="InterPro" id="IPR014746">
    <property type="entry name" value="Gln_synth/guanido_kin_cat_dom"/>
</dbReference>
<reference evidence="2" key="1">
    <citation type="submission" date="2017-09" db="EMBL/GenBank/DDBJ databases">
        <title>Depth-based differentiation of microbial function through sediment-hosted aquifers and enrichment of novel symbionts in the deep terrestrial subsurface.</title>
        <authorList>
            <person name="Probst A.J."/>
            <person name="Ladd B."/>
            <person name="Jarett J.K."/>
            <person name="Geller-Mcgrath D.E."/>
            <person name="Sieber C.M.K."/>
            <person name="Emerson J.B."/>
            <person name="Anantharaman K."/>
            <person name="Thomas B.C."/>
            <person name="Malmstrom R."/>
            <person name="Stieglmeier M."/>
            <person name="Klingl A."/>
            <person name="Woyke T."/>
            <person name="Ryan C.M."/>
            <person name="Banfield J.F."/>
        </authorList>
    </citation>
    <scope>NUCLEOTIDE SEQUENCE [LARGE SCALE GENOMIC DNA]</scope>
</reference>
<name>A0A2M8KRM6_9BACT</name>